<comment type="caution">
    <text evidence="11">The sequence shown here is derived from an EMBL/GenBank/DDBJ whole genome shotgun (WGS) entry which is preliminary data.</text>
</comment>
<sequence>MGIDYGAPDVPVPLGPSAAGTPERATQGYEGPAVLAAPSTPGAAEEENEACGWGMLQPACLQPLRTPPCALLALCTASFLQGLAVNGYVNVVLPTVERRFQLRSIQSGTIISMYNVGSLLFSTPVAYLGGTKHKPRIIAVGTLVMATGSAVFALPHFLAESYDSRFDVRDTCPNRLDYDTLCAGGGSTLADYRYLFMLGNFLHGCGASPFYTLGVAYLDDNVPTKKSPVYLGAYFAMAILGPAVGFISGGYFLSIYTDVLKPANEIKINRFSKVWVGAWWLGFVIASVLAYIVAIPIWAFPKHLPGHREIQAIKKLEAAGAPDEKADAEKPDSFFELVCALLTNRTFVLLTIAGTIERKRNLWGGLDRTGKEAARVLPAYVMAQRSAVGGTLLGGYLIDKFDLACSQIIRMSVFASMFTWLAMGFVLLHCPTAPYAGVSFDKGYQFEPNQTCNAECQCSEILYSPICGLDNKTYYSPCYAGCHEEYVADGTVFYMDCSCISDFEEKPGVPNPVNAELTRCQTPCTNLFPFAVGLFCVLFGTFINSAPGLSATIRTVGDTAKSLALGLQWVSVRLFGTILAPIVIGSIIDRSCLTWQTLCGGLRGACTIYENASMSYNLFGLLILLKTLSVLFFFLAWITYVPPKSGGARVQ</sequence>
<protein>
    <recommendedName>
        <fullName evidence="8">Solute carrier organic anion transporter family member</fullName>
    </recommendedName>
</protein>
<dbReference type="NCBIfam" id="TIGR00805">
    <property type="entry name" value="oat"/>
    <property type="match status" value="1"/>
</dbReference>
<evidence type="ECO:0000256" key="2">
    <source>
        <dbReference type="ARBA" id="ARBA00009657"/>
    </source>
</evidence>
<evidence type="ECO:0000256" key="8">
    <source>
        <dbReference type="RuleBase" id="RU362056"/>
    </source>
</evidence>
<evidence type="ECO:0000313" key="12">
    <source>
        <dbReference type="Proteomes" id="UP000821853"/>
    </source>
</evidence>
<feature type="transmembrane region" description="Helical" evidence="8">
    <location>
        <begin position="69"/>
        <end position="89"/>
    </location>
</feature>
<keyword evidence="7" id="KW-1015">Disulfide bond</keyword>
<dbReference type="PROSITE" id="PS50850">
    <property type="entry name" value="MFS"/>
    <property type="match status" value="1"/>
</dbReference>
<evidence type="ECO:0000259" key="10">
    <source>
        <dbReference type="PROSITE" id="PS51465"/>
    </source>
</evidence>
<evidence type="ECO:0000256" key="1">
    <source>
        <dbReference type="ARBA" id="ARBA00004651"/>
    </source>
</evidence>
<dbReference type="PANTHER" id="PTHR11388:SF100">
    <property type="entry name" value="SOLUTE CARRIER ORGANIC ANION TRANSPORTER FAMILY MEMBER 4A1"/>
    <property type="match status" value="1"/>
</dbReference>
<dbReference type="GO" id="GO:0015347">
    <property type="term" value="F:sodium-independent organic anion transmembrane transporter activity"/>
    <property type="evidence" value="ECO:0007669"/>
    <property type="project" value="TreeGrafter"/>
</dbReference>
<feature type="transmembrane region" description="Helical" evidence="8">
    <location>
        <begin position="408"/>
        <end position="428"/>
    </location>
</feature>
<keyword evidence="8" id="KW-0813">Transport</keyword>
<comment type="subcellular location">
    <subcellularLocation>
        <location evidence="1 8">Cell membrane</location>
        <topology evidence="1 8">Multi-pass membrane protein</topology>
    </subcellularLocation>
</comment>
<evidence type="ECO:0000256" key="7">
    <source>
        <dbReference type="ARBA" id="ARBA00023157"/>
    </source>
</evidence>
<comment type="caution">
    <text evidence="8">Lacks conserved residue(s) required for the propagation of feature annotation.</text>
</comment>
<feature type="transmembrane region" description="Helical" evidence="8">
    <location>
        <begin position="194"/>
        <end position="218"/>
    </location>
</feature>
<dbReference type="OrthoDB" id="5062115at2759"/>
<evidence type="ECO:0000256" key="3">
    <source>
        <dbReference type="ARBA" id="ARBA00022475"/>
    </source>
</evidence>
<dbReference type="PROSITE" id="PS51465">
    <property type="entry name" value="KAZAL_2"/>
    <property type="match status" value="1"/>
</dbReference>
<dbReference type="SUPFAM" id="SSF103473">
    <property type="entry name" value="MFS general substrate transporter"/>
    <property type="match status" value="1"/>
</dbReference>
<feature type="domain" description="Major facilitator superfamily (MFS) profile" evidence="9">
    <location>
        <begin position="70"/>
        <end position="644"/>
    </location>
</feature>
<dbReference type="Pfam" id="PF03137">
    <property type="entry name" value="OATP"/>
    <property type="match status" value="2"/>
</dbReference>
<dbReference type="InterPro" id="IPR036058">
    <property type="entry name" value="Kazal_dom_sf"/>
</dbReference>
<keyword evidence="4 8" id="KW-0812">Transmembrane</keyword>
<evidence type="ECO:0000256" key="6">
    <source>
        <dbReference type="ARBA" id="ARBA00023136"/>
    </source>
</evidence>
<dbReference type="PANTHER" id="PTHR11388">
    <property type="entry name" value="ORGANIC ANION TRANSPORTER"/>
    <property type="match status" value="1"/>
</dbReference>
<dbReference type="InterPro" id="IPR036259">
    <property type="entry name" value="MFS_trans_sf"/>
</dbReference>
<reference evidence="11 12" key="1">
    <citation type="journal article" date="2020" name="Cell">
        <title>Large-Scale Comparative Analyses of Tick Genomes Elucidate Their Genetic Diversity and Vector Capacities.</title>
        <authorList>
            <consortium name="Tick Genome and Microbiome Consortium (TIGMIC)"/>
            <person name="Jia N."/>
            <person name="Wang J."/>
            <person name="Shi W."/>
            <person name="Du L."/>
            <person name="Sun Y."/>
            <person name="Zhan W."/>
            <person name="Jiang J.F."/>
            <person name="Wang Q."/>
            <person name="Zhang B."/>
            <person name="Ji P."/>
            <person name="Bell-Sakyi L."/>
            <person name="Cui X.M."/>
            <person name="Yuan T.T."/>
            <person name="Jiang B.G."/>
            <person name="Yang W.F."/>
            <person name="Lam T.T."/>
            <person name="Chang Q.C."/>
            <person name="Ding S.J."/>
            <person name="Wang X.J."/>
            <person name="Zhu J.G."/>
            <person name="Ruan X.D."/>
            <person name="Zhao L."/>
            <person name="Wei J.T."/>
            <person name="Ye R.Z."/>
            <person name="Que T.C."/>
            <person name="Du C.H."/>
            <person name="Zhou Y.H."/>
            <person name="Cheng J.X."/>
            <person name="Dai P.F."/>
            <person name="Guo W.B."/>
            <person name="Han X.H."/>
            <person name="Huang E.J."/>
            <person name="Li L.F."/>
            <person name="Wei W."/>
            <person name="Gao Y.C."/>
            <person name="Liu J.Z."/>
            <person name="Shao H.Z."/>
            <person name="Wang X."/>
            <person name="Wang C.C."/>
            <person name="Yang T.C."/>
            <person name="Huo Q.B."/>
            <person name="Li W."/>
            <person name="Chen H.Y."/>
            <person name="Chen S.E."/>
            <person name="Zhou L.G."/>
            <person name="Ni X.B."/>
            <person name="Tian J.H."/>
            <person name="Sheng Y."/>
            <person name="Liu T."/>
            <person name="Pan Y.S."/>
            <person name="Xia L.Y."/>
            <person name="Li J."/>
            <person name="Zhao F."/>
            <person name="Cao W.C."/>
        </authorList>
    </citation>
    <scope>NUCLEOTIDE SEQUENCE [LARGE SCALE GENOMIC DNA]</scope>
    <source>
        <strain evidence="11">HaeL-2018</strain>
    </source>
</reference>
<dbReference type="SUPFAM" id="SSF100895">
    <property type="entry name" value="Kazal-type serine protease inhibitors"/>
    <property type="match status" value="1"/>
</dbReference>
<accession>A0A9J6FT58</accession>
<dbReference type="InterPro" id="IPR002350">
    <property type="entry name" value="Kazal_dom"/>
</dbReference>
<dbReference type="VEuPathDB" id="VectorBase:HLOH_053437"/>
<comment type="similarity">
    <text evidence="2 8">Belongs to the organo anion transporter (TC 2.A.60) family.</text>
</comment>
<dbReference type="InterPro" id="IPR020846">
    <property type="entry name" value="MFS_dom"/>
</dbReference>
<dbReference type="GO" id="GO:0016323">
    <property type="term" value="C:basolateral plasma membrane"/>
    <property type="evidence" value="ECO:0007669"/>
    <property type="project" value="TreeGrafter"/>
</dbReference>
<keyword evidence="3" id="KW-1003">Cell membrane</keyword>
<feature type="transmembrane region" description="Helical" evidence="8">
    <location>
        <begin position="137"/>
        <end position="158"/>
    </location>
</feature>
<gene>
    <name evidence="11" type="ORF">HPB48_016282</name>
</gene>
<dbReference type="Proteomes" id="UP000821853">
    <property type="component" value="Unassembled WGS sequence"/>
</dbReference>
<proteinExistence type="inferred from homology"/>
<dbReference type="Gene3D" id="1.20.1250.20">
    <property type="entry name" value="MFS general substrate transporter like domains"/>
    <property type="match status" value="1"/>
</dbReference>
<dbReference type="AlphaFoldDB" id="A0A9J6FT58"/>
<name>A0A9J6FT58_HAELO</name>
<keyword evidence="5 8" id="KW-1133">Transmembrane helix</keyword>
<dbReference type="InterPro" id="IPR004156">
    <property type="entry name" value="OATP"/>
</dbReference>
<evidence type="ECO:0000256" key="5">
    <source>
        <dbReference type="ARBA" id="ARBA00022989"/>
    </source>
</evidence>
<feature type="domain" description="Kazal-like" evidence="10">
    <location>
        <begin position="446"/>
        <end position="501"/>
    </location>
</feature>
<feature type="transmembrane region" description="Helical" evidence="8">
    <location>
        <begin position="570"/>
        <end position="588"/>
    </location>
</feature>
<keyword evidence="8" id="KW-0406">Ion transport</keyword>
<feature type="transmembrane region" description="Helical" evidence="8">
    <location>
        <begin position="109"/>
        <end position="130"/>
    </location>
</feature>
<dbReference type="Pfam" id="PF07648">
    <property type="entry name" value="Kazal_2"/>
    <property type="match status" value="1"/>
</dbReference>
<feature type="transmembrane region" description="Helical" evidence="8">
    <location>
        <begin position="618"/>
        <end position="641"/>
    </location>
</feature>
<feature type="transmembrane region" description="Helical" evidence="8">
    <location>
        <begin position="527"/>
        <end position="549"/>
    </location>
</feature>
<keyword evidence="6 8" id="KW-0472">Membrane</keyword>
<dbReference type="EMBL" id="JABSTR010000003">
    <property type="protein sequence ID" value="KAH9365504.1"/>
    <property type="molecule type" value="Genomic_DNA"/>
</dbReference>
<dbReference type="GO" id="GO:0043252">
    <property type="term" value="P:sodium-independent organic anion transport"/>
    <property type="evidence" value="ECO:0007669"/>
    <property type="project" value="TreeGrafter"/>
</dbReference>
<evidence type="ECO:0000313" key="11">
    <source>
        <dbReference type="EMBL" id="KAH9365504.1"/>
    </source>
</evidence>
<dbReference type="GO" id="GO:0006811">
    <property type="term" value="P:monoatomic ion transport"/>
    <property type="evidence" value="ECO:0007669"/>
    <property type="project" value="UniProtKB-KW"/>
</dbReference>
<keyword evidence="12" id="KW-1185">Reference proteome</keyword>
<organism evidence="11 12">
    <name type="scientific">Haemaphysalis longicornis</name>
    <name type="common">Bush tick</name>
    <dbReference type="NCBI Taxonomy" id="44386"/>
    <lineage>
        <taxon>Eukaryota</taxon>
        <taxon>Metazoa</taxon>
        <taxon>Ecdysozoa</taxon>
        <taxon>Arthropoda</taxon>
        <taxon>Chelicerata</taxon>
        <taxon>Arachnida</taxon>
        <taxon>Acari</taxon>
        <taxon>Parasitiformes</taxon>
        <taxon>Ixodida</taxon>
        <taxon>Ixodoidea</taxon>
        <taxon>Ixodidae</taxon>
        <taxon>Haemaphysalinae</taxon>
        <taxon>Haemaphysalis</taxon>
    </lineage>
</organism>
<evidence type="ECO:0000259" key="9">
    <source>
        <dbReference type="PROSITE" id="PS50850"/>
    </source>
</evidence>
<feature type="transmembrane region" description="Helical" evidence="8">
    <location>
        <begin position="230"/>
        <end position="257"/>
    </location>
</feature>
<feature type="transmembrane region" description="Helical" evidence="8">
    <location>
        <begin position="277"/>
        <end position="300"/>
    </location>
</feature>
<evidence type="ECO:0000256" key="4">
    <source>
        <dbReference type="ARBA" id="ARBA00022692"/>
    </source>
</evidence>
<dbReference type="OMA" id="NATCNAQ"/>